<gene>
    <name evidence="2" type="ORF">IQ249_15050</name>
</gene>
<dbReference type="EMBL" id="JADEWZ010000022">
    <property type="protein sequence ID" value="MBE9117216.1"/>
    <property type="molecule type" value="Genomic_DNA"/>
</dbReference>
<dbReference type="AlphaFoldDB" id="A0A8J7DXM8"/>
<feature type="region of interest" description="Disordered" evidence="1">
    <location>
        <begin position="118"/>
        <end position="147"/>
    </location>
</feature>
<feature type="region of interest" description="Disordered" evidence="1">
    <location>
        <begin position="1"/>
        <end position="59"/>
    </location>
</feature>
<organism evidence="2 3">
    <name type="scientific">Lusitaniella coriacea LEGE 07157</name>
    <dbReference type="NCBI Taxonomy" id="945747"/>
    <lineage>
        <taxon>Bacteria</taxon>
        <taxon>Bacillati</taxon>
        <taxon>Cyanobacteriota</taxon>
        <taxon>Cyanophyceae</taxon>
        <taxon>Spirulinales</taxon>
        <taxon>Lusitaniellaceae</taxon>
        <taxon>Lusitaniella</taxon>
    </lineage>
</organism>
<feature type="compositionally biased region" description="Basic and acidic residues" evidence="1">
    <location>
        <begin position="33"/>
        <end position="47"/>
    </location>
</feature>
<reference evidence="2" key="1">
    <citation type="submission" date="2020-10" db="EMBL/GenBank/DDBJ databases">
        <authorList>
            <person name="Castelo-Branco R."/>
            <person name="Eusebio N."/>
            <person name="Adriana R."/>
            <person name="Vieira A."/>
            <person name="Brugerolle De Fraissinette N."/>
            <person name="Rezende De Castro R."/>
            <person name="Schneider M.P."/>
            <person name="Vasconcelos V."/>
            <person name="Leao P.N."/>
        </authorList>
    </citation>
    <scope>NUCLEOTIDE SEQUENCE</scope>
    <source>
        <strain evidence="2">LEGE 07157</strain>
    </source>
</reference>
<sequence>MATTNSDRLDDILNDSNGSKPKKKTSDPAPPKSARERARSKSTKDRGQSAGEAQIGQLAERNRQVANKITALNAKQTASFIVQDYVDGTFMGKTLNELDLMLEGFQSAFEEGLTLEGTEESDPLLLHSASGSLSSNEPEQVAACPTA</sequence>
<evidence type="ECO:0000313" key="3">
    <source>
        <dbReference type="Proteomes" id="UP000654482"/>
    </source>
</evidence>
<accession>A0A8J7DXM8</accession>
<comment type="caution">
    <text evidence="2">The sequence shown here is derived from an EMBL/GenBank/DDBJ whole genome shotgun (WGS) entry which is preliminary data.</text>
</comment>
<dbReference type="RefSeq" id="WP_194030307.1">
    <property type="nucleotide sequence ID" value="NZ_JADEWZ010000022.1"/>
</dbReference>
<proteinExistence type="predicted"/>
<keyword evidence="3" id="KW-1185">Reference proteome</keyword>
<evidence type="ECO:0000313" key="2">
    <source>
        <dbReference type="EMBL" id="MBE9117216.1"/>
    </source>
</evidence>
<evidence type="ECO:0000256" key="1">
    <source>
        <dbReference type="SAM" id="MobiDB-lite"/>
    </source>
</evidence>
<feature type="compositionally biased region" description="Low complexity" evidence="1">
    <location>
        <begin position="124"/>
        <end position="135"/>
    </location>
</feature>
<name>A0A8J7DXM8_9CYAN</name>
<dbReference type="Proteomes" id="UP000654482">
    <property type="component" value="Unassembled WGS sequence"/>
</dbReference>
<protein>
    <submittedName>
        <fullName evidence="2">Uncharacterized protein</fullName>
    </submittedName>
</protein>